<organism evidence="10 11">
    <name type="scientific">Teichococcus coralli</name>
    <dbReference type="NCBI Taxonomy" id="2545983"/>
    <lineage>
        <taxon>Bacteria</taxon>
        <taxon>Pseudomonadati</taxon>
        <taxon>Pseudomonadota</taxon>
        <taxon>Alphaproteobacteria</taxon>
        <taxon>Acetobacterales</taxon>
        <taxon>Roseomonadaceae</taxon>
        <taxon>Roseomonas</taxon>
    </lineage>
</organism>
<feature type="transmembrane region" description="Helical" evidence="8">
    <location>
        <begin position="203"/>
        <end position="226"/>
    </location>
</feature>
<evidence type="ECO:0000256" key="1">
    <source>
        <dbReference type="ARBA" id="ARBA00004651"/>
    </source>
</evidence>
<dbReference type="PROSITE" id="PS50928">
    <property type="entry name" value="ABC_TM1"/>
    <property type="match status" value="1"/>
</dbReference>
<dbReference type="GO" id="GO:0005886">
    <property type="term" value="C:plasma membrane"/>
    <property type="evidence" value="ECO:0007669"/>
    <property type="project" value="UniProtKB-SubCell"/>
</dbReference>
<name>A0A845B8R9_9PROT</name>
<dbReference type="SUPFAM" id="SSF161098">
    <property type="entry name" value="MetI-like"/>
    <property type="match status" value="1"/>
</dbReference>
<feature type="transmembrane region" description="Helical" evidence="8">
    <location>
        <begin position="148"/>
        <end position="169"/>
    </location>
</feature>
<dbReference type="OrthoDB" id="7915284at2"/>
<feature type="transmembrane region" description="Helical" evidence="8">
    <location>
        <begin position="246"/>
        <end position="267"/>
    </location>
</feature>
<dbReference type="CDD" id="cd06261">
    <property type="entry name" value="TM_PBP2"/>
    <property type="match status" value="1"/>
</dbReference>
<proteinExistence type="inferred from homology"/>
<reference evidence="10 11" key="1">
    <citation type="submission" date="2019-03" db="EMBL/GenBank/DDBJ databases">
        <title>Roseomonas sp. a novel Roseomonas species isolated from Sea whip Gorgonian.</title>
        <authorList>
            <person name="Li F."/>
            <person name="Pan X."/>
            <person name="Huang S."/>
            <person name="Li Z."/>
            <person name="Meng B."/>
        </authorList>
    </citation>
    <scope>NUCLEOTIDE SEQUENCE [LARGE SCALE GENOMIC DNA]</scope>
    <source>
        <strain evidence="10 11">M0104</strain>
    </source>
</reference>
<dbReference type="EMBL" id="SNVJ01000003">
    <property type="protein sequence ID" value="MXP62630.1"/>
    <property type="molecule type" value="Genomic_DNA"/>
</dbReference>
<dbReference type="Pfam" id="PF00528">
    <property type="entry name" value="BPD_transp_1"/>
    <property type="match status" value="1"/>
</dbReference>
<sequence length="280" mass="30193">MPLRHFAKWALIAPALALLLLLFITPIGWFIAESLAELGSASEVWLEAKAVLGSRAILGAILNTNGIALTVTLMVLAIGYPLSYALSRARGLAFSLVLICVVIPYFTSVIVRTYAWMVILGRNGLINQVLLGLGLAREPADLLYNRTGVIIGMTYVLLPYMVLTLYAAMKAVDPRLLQAAEGMGAGPLTVFAKVFLPLTLHGVTAGALIVFILALGFFITPALMGGPGDVMMAMLIEREIELSQNWPVAALMTIVLLAITLLLYAVYARFADRTEEGFAR</sequence>
<feature type="transmembrane region" description="Helical" evidence="8">
    <location>
        <begin position="91"/>
        <end position="108"/>
    </location>
</feature>
<evidence type="ECO:0000256" key="5">
    <source>
        <dbReference type="ARBA" id="ARBA00022692"/>
    </source>
</evidence>
<keyword evidence="4" id="KW-1003">Cell membrane</keyword>
<evidence type="ECO:0000259" key="9">
    <source>
        <dbReference type="PROSITE" id="PS50928"/>
    </source>
</evidence>
<keyword evidence="7 8" id="KW-0472">Membrane</keyword>
<evidence type="ECO:0000313" key="11">
    <source>
        <dbReference type="Proteomes" id="UP000460715"/>
    </source>
</evidence>
<evidence type="ECO:0000256" key="6">
    <source>
        <dbReference type="ARBA" id="ARBA00022989"/>
    </source>
</evidence>
<keyword evidence="6 8" id="KW-1133">Transmembrane helix</keyword>
<evidence type="ECO:0000256" key="2">
    <source>
        <dbReference type="ARBA" id="ARBA00007069"/>
    </source>
</evidence>
<dbReference type="InterPro" id="IPR035906">
    <property type="entry name" value="MetI-like_sf"/>
</dbReference>
<evidence type="ECO:0000256" key="3">
    <source>
        <dbReference type="ARBA" id="ARBA00022448"/>
    </source>
</evidence>
<dbReference type="Proteomes" id="UP000460715">
    <property type="component" value="Unassembled WGS sequence"/>
</dbReference>
<comment type="similarity">
    <text evidence="2">Belongs to the binding-protein-dependent transport system permease family. CysTW subfamily.</text>
</comment>
<gene>
    <name evidence="10" type="ORF">E0493_04590</name>
</gene>
<feature type="transmembrane region" description="Helical" evidence="8">
    <location>
        <begin position="56"/>
        <end position="79"/>
    </location>
</feature>
<feature type="domain" description="ABC transmembrane type-1" evidence="9">
    <location>
        <begin position="61"/>
        <end position="267"/>
    </location>
</feature>
<accession>A0A845B8R9</accession>
<comment type="subcellular location">
    <subcellularLocation>
        <location evidence="1 8">Cell membrane</location>
        <topology evidence="1 8">Multi-pass membrane protein</topology>
    </subcellularLocation>
</comment>
<evidence type="ECO:0000256" key="4">
    <source>
        <dbReference type="ARBA" id="ARBA00022475"/>
    </source>
</evidence>
<dbReference type="InterPro" id="IPR000515">
    <property type="entry name" value="MetI-like"/>
</dbReference>
<dbReference type="GO" id="GO:0055085">
    <property type="term" value="P:transmembrane transport"/>
    <property type="evidence" value="ECO:0007669"/>
    <property type="project" value="InterPro"/>
</dbReference>
<keyword evidence="11" id="KW-1185">Reference proteome</keyword>
<dbReference type="Gene3D" id="1.10.3720.10">
    <property type="entry name" value="MetI-like"/>
    <property type="match status" value="1"/>
</dbReference>
<evidence type="ECO:0000256" key="7">
    <source>
        <dbReference type="ARBA" id="ARBA00023136"/>
    </source>
</evidence>
<comment type="caution">
    <text evidence="10">The sequence shown here is derived from an EMBL/GenBank/DDBJ whole genome shotgun (WGS) entry which is preliminary data.</text>
</comment>
<keyword evidence="3 8" id="KW-0813">Transport</keyword>
<evidence type="ECO:0000256" key="8">
    <source>
        <dbReference type="RuleBase" id="RU363032"/>
    </source>
</evidence>
<dbReference type="RefSeq" id="WP_160935755.1">
    <property type="nucleotide sequence ID" value="NZ_SNVJ01000003.1"/>
</dbReference>
<keyword evidence="5 8" id="KW-0812">Transmembrane</keyword>
<evidence type="ECO:0000313" key="10">
    <source>
        <dbReference type="EMBL" id="MXP62630.1"/>
    </source>
</evidence>
<dbReference type="PANTHER" id="PTHR42929:SF5">
    <property type="entry name" value="ABC TRANSPORTER PERMEASE PROTEIN"/>
    <property type="match status" value="1"/>
</dbReference>
<dbReference type="AlphaFoldDB" id="A0A845B8R9"/>
<dbReference type="PANTHER" id="PTHR42929">
    <property type="entry name" value="INNER MEMBRANE ABC TRANSPORTER PERMEASE PROTEIN YDCU-RELATED-RELATED"/>
    <property type="match status" value="1"/>
</dbReference>
<protein>
    <submittedName>
        <fullName evidence="10">ABC transporter permease</fullName>
    </submittedName>
</protein>